<organism evidence="1 2">
    <name type="scientific">Colletotrichum abscissum</name>
    <dbReference type="NCBI Taxonomy" id="1671311"/>
    <lineage>
        <taxon>Eukaryota</taxon>
        <taxon>Fungi</taxon>
        <taxon>Dikarya</taxon>
        <taxon>Ascomycota</taxon>
        <taxon>Pezizomycotina</taxon>
        <taxon>Sordariomycetes</taxon>
        <taxon>Hypocreomycetidae</taxon>
        <taxon>Glomerellales</taxon>
        <taxon>Glomerellaceae</taxon>
        <taxon>Colletotrichum</taxon>
        <taxon>Colletotrichum acutatum species complex</taxon>
    </lineage>
</organism>
<protein>
    <submittedName>
        <fullName evidence="1">Uncharacterized protein</fullName>
    </submittedName>
</protein>
<sequence>MVQVQPVQLYRGAGTLSKSVPPAPP</sequence>
<dbReference type="AlphaFoldDB" id="A0A9Q0B2W6"/>
<name>A0A9Q0B2W6_9PEZI</name>
<proteinExistence type="predicted"/>
<evidence type="ECO:0000313" key="1">
    <source>
        <dbReference type="EMBL" id="KAI3555120.1"/>
    </source>
</evidence>
<comment type="caution">
    <text evidence="1">The sequence shown here is derived from an EMBL/GenBank/DDBJ whole genome shotgun (WGS) entry which is preliminary data.</text>
</comment>
<dbReference type="Proteomes" id="UP001056436">
    <property type="component" value="Unassembled WGS sequence"/>
</dbReference>
<accession>A0A9Q0B2W6</accession>
<evidence type="ECO:0000313" key="2">
    <source>
        <dbReference type="Proteomes" id="UP001056436"/>
    </source>
</evidence>
<gene>
    <name evidence="1" type="ORF">CABS02_04568</name>
</gene>
<dbReference type="EMBL" id="SDAQ01000019">
    <property type="protein sequence ID" value="KAI3555120.1"/>
    <property type="molecule type" value="Genomic_DNA"/>
</dbReference>
<keyword evidence="2" id="KW-1185">Reference proteome</keyword>
<reference evidence="1" key="1">
    <citation type="submission" date="2019-01" db="EMBL/GenBank/DDBJ databases">
        <title>Colletotrichum abscissum LGMF1257.</title>
        <authorList>
            <person name="Baroncelli R."/>
        </authorList>
    </citation>
    <scope>NUCLEOTIDE SEQUENCE</scope>
    <source>
        <strain evidence="1">Ca142</strain>
    </source>
</reference>